<organism evidence="10 11">
    <name type="scientific">Dinothrombium tinctorium</name>
    <dbReference type="NCBI Taxonomy" id="1965070"/>
    <lineage>
        <taxon>Eukaryota</taxon>
        <taxon>Metazoa</taxon>
        <taxon>Ecdysozoa</taxon>
        <taxon>Arthropoda</taxon>
        <taxon>Chelicerata</taxon>
        <taxon>Arachnida</taxon>
        <taxon>Acari</taxon>
        <taxon>Acariformes</taxon>
        <taxon>Trombidiformes</taxon>
        <taxon>Prostigmata</taxon>
        <taxon>Anystina</taxon>
        <taxon>Parasitengona</taxon>
        <taxon>Trombidioidea</taxon>
        <taxon>Trombidiidae</taxon>
        <taxon>Dinothrombium</taxon>
    </lineage>
</organism>
<dbReference type="SUPFAM" id="SSF144091">
    <property type="entry name" value="Rhomboid-like"/>
    <property type="match status" value="1"/>
</dbReference>
<evidence type="ECO:0000313" key="11">
    <source>
        <dbReference type="Proteomes" id="UP000285301"/>
    </source>
</evidence>
<evidence type="ECO:0000259" key="9">
    <source>
        <dbReference type="Pfam" id="PF01694"/>
    </source>
</evidence>
<sequence length="619" mass="70509">MDEASKELMQESIEEPSLHADSGSKCRRAVSLDERRANLVSNVPFDAKRDPKESDAFDTSRQREGFDVIDGISVKQRVASADIALEESDEEPISKEPVYKLTLNGIVFVKNVVETEVDGIEKSGSFDLSSLKNFWKRKFKKNLSPEMKKTINDLDDHRPYFTYWVTTVQILVLVVAVFAYGFGPFGFTRSHEKGLVLVTSLSLQQVEYYQPQNPFVGPRAADLIHLGAKFAPCMRKDKLIFEHILEMRAYENETACCIRNDESGCVQTEKDKCSPLLSTWHRWSINVRESPPIQVKGSSRPRTSGSVCGQDPRFCEEPASAPPYEWPDDITQWPICRKPIRWNIREHNHMTCDLIGRPCCIGINGQCQITTRDHCDFLRGYFHEEATLCSQVSCLEDICGMIPFYSRDSPNQFYRLFISLFIHAGFFHLFITFLVQFYIMPDIEKLTGSTRIAIIYLVSGIGGNLASAIFVPYRAEVGPSGSQFGLLACLIVEVINSWEIIEKPKKTILKLLAIAGFLFVFGLLPWVDNYAHIFGFFIGFLLSLALLPYLTIKPYQKQLKITLIISSLFGVAVLFVLLFVLFYVFPVYECSWCQYFNCIPITDDWCADQDIKVKREDVL</sequence>
<evidence type="ECO:0000256" key="2">
    <source>
        <dbReference type="ARBA" id="ARBA00009045"/>
    </source>
</evidence>
<dbReference type="Proteomes" id="UP000285301">
    <property type="component" value="Unassembled WGS sequence"/>
</dbReference>
<dbReference type="FunFam" id="1.20.1540.10:FF:000025">
    <property type="entry name" value="Putative rhomboid family"/>
    <property type="match status" value="1"/>
</dbReference>
<keyword evidence="5 8" id="KW-1133">Transmembrane helix</keyword>
<feature type="transmembrane region" description="Helical" evidence="8">
    <location>
        <begin position="452"/>
        <end position="471"/>
    </location>
</feature>
<dbReference type="EMBL" id="NCKU01000340">
    <property type="protein sequence ID" value="RWS15919.1"/>
    <property type="molecule type" value="Genomic_DNA"/>
</dbReference>
<feature type="transmembrane region" description="Helical" evidence="8">
    <location>
        <begin position="508"/>
        <end position="527"/>
    </location>
</feature>
<feature type="compositionally biased region" description="Basic and acidic residues" evidence="7">
    <location>
        <begin position="16"/>
        <end position="26"/>
    </location>
</feature>
<feature type="region of interest" description="Disordered" evidence="7">
    <location>
        <begin position="1"/>
        <end position="26"/>
    </location>
</feature>
<dbReference type="GO" id="GO:0050708">
    <property type="term" value="P:regulation of protein secretion"/>
    <property type="evidence" value="ECO:0007669"/>
    <property type="project" value="TreeGrafter"/>
</dbReference>
<proteinExistence type="inferred from homology"/>
<accession>A0A3S4RGH7</accession>
<feature type="transmembrane region" description="Helical" evidence="8">
    <location>
        <begin position="533"/>
        <end position="551"/>
    </location>
</feature>
<name>A0A3S4RGH7_9ACAR</name>
<keyword evidence="4" id="KW-0256">Endoplasmic reticulum</keyword>
<dbReference type="InterPro" id="IPR022764">
    <property type="entry name" value="Peptidase_S54_rhomboid_dom"/>
</dbReference>
<evidence type="ECO:0000256" key="5">
    <source>
        <dbReference type="ARBA" id="ARBA00022989"/>
    </source>
</evidence>
<evidence type="ECO:0000256" key="3">
    <source>
        <dbReference type="ARBA" id="ARBA00022692"/>
    </source>
</evidence>
<keyword evidence="11" id="KW-1185">Reference proteome</keyword>
<dbReference type="PANTHER" id="PTHR45965">
    <property type="entry name" value="INACTIVE RHOMBOID PROTEIN"/>
    <property type="match status" value="1"/>
</dbReference>
<feature type="transmembrane region" description="Helical" evidence="8">
    <location>
        <begin position="161"/>
        <end position="183"/>
    </location>
</feature>
<evidence type="ECO:0000313" key="10">
    <source>
        <dbReference type="EMBL" id="RWS15919.1"/>
    </source>
</evidence>
<dbReference type="GO" id="GO:0004252">
    <property type="term" value="F:serine-type endopeptidase activity"/>
    <property type="evidence" value="ECO:0007669"/>
    <property type="project" value="InterPro"/>
</dbReference>
<keyword evidence="3 8" id="KW-0812">Transmembrane</keyword>
<dbReference type="OrthoDB" id="2146116at2759"/>
<reference evidence="10 11" key="1">
    <citation type="journal article" date="2018" name="Gigascience">
        <title>Genomes of trombidid mites reveal novel predicted allergens and laterally-transferred genes associated with secondary metabolism.</title>
        <authorList>
            <person name="Dong X."/>
            <person name="Chaisiri K."/>
            <person name="Xia D."/>
            <person name="Armstrong S.D."/>
            <person name="Fang Y."/>
            <person name="Donnelly M.J."/>
            <person name="Kadowaki T."/>
            <person name="McGarry J.W."/>
            <person name="Darby A.C."/>
            <person name="Makepeace B.L."/>
        </authorList>
    </citation>
    <scope>NUCLEOTIDE SEQUENCE [LARGE SCALE GENOMIC DNA]</scope>
    <source>
        <strain evidence="10">UoL-WK</strain>
    </source>
</reference>
<dbReference type="AlphaFoldDB" id="A0A3S4RGH7"/>
<feature type="domain" description="Peptidase S54 rhomboid" evidence="9">
    <location>
        <begin position="411"/>
        <end position="547"/>
    </location>
</feature>
<comment type="similarity">
    <text evidence="2">Belongs to the peptidase S54 family.</text>
</comment>
<dbReference type="InterPro" id="IPR035952">
    <property type="entry name" value="Rhomboid-like_sf"/>
</dbReference>
<dbReference type="GO" id="GO:0042058">
    <property type="term" value="P:regulation of epidermal growth factor receptor signaling pathway"/>
    <property type="evidence" value="ECO:0007669"/>
    <property type="project" value="TreeGrafter"/>
</dbReference>
<dbReference type="InterPro" id="IPR051512">
    <property type="entry name" value="Inactive_Rhomboid"/>
</dbReference>
<evidence type="ECO:0000256" key="1">
    <source>
        <dbReference type="ARBA" id="ARBA00004477"/>
    </source>
</evidence>
<comment type="subcellular location">
    <subcellularLocation>
        <location evidence="1">Endoplasmic reticulum membrane</location>
        <topology evidence="1">Multi-pass membrane protein</topology>
    </subcellularLocation>
</comment>
<dbReference type="GO" id="GO:0005789">
    <property type="term" value="C:endoplasmic reticulum membrane"/>
    <property type="evidence" value="ECO:0007669"/>
    <property type="project" value="UniProtKB-SubCell"/>
</dbReference>
<gene>
    <name evidence="10" type="ORF">B4U79_02287</name>
</gene>
<dbReference type="STRING" id="1965070.A0A3S4RGH7"/>
<feature type="transmembrane region" description="Helical" evidence="8">
    <location>
        <begin position="416"/>
        <end position="440"/>
    </location>
</feature>
<dbReference type="PANTHER" id="PTHR45965:SF3">
    <property type="entry name" value="INACTIVE RHOMBOID PROTEIN 1"/>
    <property type="match status" value="1"/>
</dbReference>
<feature type="transmembrane region" description="Helical" evidence="8">
    <location>
        <begin position="483"/>
        <end position="501"/>
    </location>
</feature>
<evidence type="ECO:0000256" key="4">
    <source>
        <dbReference type="ARBA" id="ARBA00022824"/>
    </source>
</evidence>
<comment type="caution">
    <text evidence="10">The sequence shown here is derived from an EMBL/GenBank/DDBJ whole genome shotgun (WGS) entry which is preliminary data.</text>
</comment>
<evidence type="ECO:0000256" key="6">
    <source>
        <dbReference type="ARBA" id="ARBA00023136"/>
    </source>
</evidence>
<evidence type="ECO:0000256" key="7">
    <source>
        <dbReference type="SAM" id="MobiDB-lite"/>
    </source>
</evidence>
<evidence type="ECO:0000256" key="8">
    <source>
        <dbReference type="SAM" id="Phobius"/>
    </source>
</evidence>
<keyword evidence="6 8" id="KW-0472">Membrane</keyword>
<dbReference type="Gene3D" id="1.20.1540.10">
    <property type="entry name" value="Rhomboid-like"/>
    <property type="match status" value="1"/>
</dbReference>
<protein>
    <submittedName>
        <fullName evidence="10">Inactive rhomboid protein 1-like protein</fullName>
    </submittedName>
</protein>
<dbReference type="Pfam" id="PF01694">
    <property type="entry name" value="Rhomboid"/>
    <property type="match status" value="1"/>
</dbReference>
<feature type="transmembrane region" description="Helical" evidence="8">
    <location>
        <begin position="563"/>
        <end position="585"/>
    </location>
</feature>